<evidence type="ECO:0000256" key="1">
    <source>
        <dbReference type="SAM" id="Phobius"/>
    </source>
</evidence>
<organism evidence="2 3">
    <name type="scientific">Halorientalis brevis</name>
    <dbReference type="NCBI Taxonomy" id="1126241"/>
    <lineage>
        <taxon>Archaea</taxon>
        <taxon>Methanobacteriati</taxon>
        <taxon>Methanobacteriota</taxon>
        <taxon>Stenosarchaea group</taxon>
        <taxon>Halobacteria</taxon>
        <taxon>Halobacteriales</taxon>
        <taxon>Haloarculaceae</taxon>
        <taxon>Halorientalis</taxon>
    </lineage>
</organism>
<feature type="transmembrane region" description="Helical" evidence="1">
    <location>
        <begin position="132"/>
        <end position="158"/>
    </location>
</feature>
<feature type="transmembrane region" description="Helical" evidence="1">
    <location>
        <begin position="84"/>
        <end position="105"/>
    </location>
</feature>
<keyword evidence="1" id="KW-1133">Transmembrane helix</keyword>
<protein>
    <submittedName>
        <fullName evidence="2">ZIP family metal transporter</fullName>
    </submittedName>
</protein>
<dbReference type="EMBL" id="JBHUDJ010000014">
    <property type="protein sequence ID" value="MFD1588757.1"/>
    <property type="molecule type" value="Genomic_DNA"/>
</dbReference>
<reference evidence="2 3" key="1">
    <citation type="journal article" date="2019" name="Int. J. Syst. Evol. Microbiol.">
        <title>The Global Catalogue of Microorganisms (GCM) 10K type strain sequencing project: providing services to taxonomists for standard genome sequencing and annotation.</title>
        <authorList>
            <consortium name="The Broad Institute Genomics Platform"/>
            <consortium name="The Broad Institute Genome Sequencing Center for Infectious Disease"/>
            <person name="Wu L."/>
            <person name="Ma J."/>
        </authorList>
    </citation>
    <scope>NUCLEOTIDE SEQUENCE [LARGE SCALE GENOMIC DNA]</scope>
    <source>
        <strain evidence="2 3">CGMCC 1.12125</strain>
    </source>
</reference>
<sequence>MDGVASLAVQLGPSARVLGPLIGLPEPILYGIASGVALLIGSLLGVVWSPSDRLMGALLAFAGGALVTAAAYELIERAFQVGGQWLVAGSLMAGAIIFAGADFAFKEFTSGEGESRWSLLASVTLDGVPENAALGIVLLGSSGAGLALVAAFFASNFPQALGGTEAMLEDGYGTWKTVGGWFVVAVVVGGSVWAGNVLFAGTGAAVLAGLRAFAGGAILASLADEVFPDAYEDVSSLTAVATALGFLMTHLLK</sequence>
<keyword evidence="3" id="KW-1185">Reference proteome</keyword>
<dbReference type="RefSeq" id="WP_247378414.1">
    <property type="nucleotide sequence ID" value="NZ_JALLGV010000005.1"/>
</dbReference>
<feature type="transmembrane region" description="Helical" evidence="1">
    <location>
        <begin position="28"/>
        <end position="47"/>
    </location>
</feature>
<accession>A0ABD6CFM9</accession>
<feature type="transmembrane region" description="Helical" evidence="1">
    <location>
        <begin position="234"/>
        <end position="252"/>
    </location>
</feature>
<keyword evidence="1" id="KW-0812">Transmembrane</keyword>
<gene>
    <name evidence="2" type="ORF">ACFR9U_17395</name>
</gene>
<feature type="transmembrane region" description="Helical" evidence="1">
    <location>
        <begin position="178"/>
        <end position="199"/>
    </location>
</feature>
<evidence type="ECO:0000313" key="3">
    <source>
        <dbReference type="Proteomes" id="UP001597119"/>
    </source>
</evidence>
<feature type="transmembrane region" description="Helical" evidence="1">
    <location>
        <begin position="54"/>
        <end position="72"/>
    </location>
</feature>
<dbReference type="AlphaFoldDB" id="A0ABD6CFM9"/>
<comment type="caution">
    <text evidence="2">The sequence shown here is derived from an EMBL/GenBank/DDBJ whole genome shotgun (WGS) entry which is preliminary data.</text>
</comment>
<keyword evidence="1" id="KW-0472">Membrane</keyword>
<proteinExistence type="predicted"/>
<dbReference type="Proteomes" id="UP001597119">
    <property type="component" value="Unassembled WGS sequence"/>
</dbReference>
<feature type="transmembrane region" description="Helical" evidence="1">
    <location>
        <begin position="204"/>
        <end position="222"/>
    </location>
</feature>
<evidence type="ECO:0000313" key="2">
    <source>
        <dbReference type="EMBL" id="MFD1588757.1"/>
    </source>
</evidence>
<name>A0ABD6CFM9_9EURY</name>